<dbReference type="Gene3D" id="3.90.1150.10">
    <property type="entry name" value="Aspartate Aminotransferase, domain 1"/>
    <property type="match status" value="1"/>
</dbReference>
<comment type="cofactor">
    <cofactor evidence="1">
        <name>pyridoxal 5'-phosphate</name>
        <dbReference type="ChEBI" id="CHEBI:597326"/>
    </cofactor>
</comment>
<comment type="similarity">
    <text evidence="2">Belongs to the beta-eliminating lyase family.</text>
</comment>
<dbReference type="PANTHER" id="PTHR32325:SF4">
    <property type="entry name" value="TRYPTOPHANASE"/>
    <property type="match status" value="1"/>
</dbReference>
<evidence type="ECO:0000313" key="7">
    <source>
        <dbReference type="EMBL" id="WOJ91090.1"/>
    </source>
</evidence>
<feature type="domain" description="Aromatic amino acid beta-eliminating lyase/threonine aldolase" evidence="6">
    <location>
        <begin position="46"/>
        <end position="422"/>
    </location>
</feature>
<dbReference type="EMBL" id="CP136862">
    <property type="protein sequence ID" value="WOJ91090.1"/>
    <property type="molecule type" value="Genomic_DNA"/>
</dbReference>
<keyword evidence="4" id="KW-0663">Pyridoxal phosphate</keyword>
<dbReference type="InterPro" id="IPR001597">
    <property type="entry name" value="ArAA_b-elim_lyase/Thr_aldolase"/>
</dbReference>
<proteinExistence type="inferred from homology"/>
<dbReference type="PANTHER" id="PTHR32325">
    <property type="entry name" value="BETA-ELIMINATING LYASE-LIKE PROTEIN-RELATED"/>
    <property type="match status" value="1"/>
</dbReference>
<dbReference type="Gene3D" id="3.40.640.10">
    <property type="entry name" value="Type I PLP-dependent aspartate aminotransferase-like (Major domain)"/>
    <property type="match status" value="1"/>
</dbReference>
<dbReference type="InterPro" id="IPR015422">
    <property type="entry name" value="PyrdxlP-dep_Trfase_small"/>
</dbReference>
<dbReference type="SUPFAM" id="SSF53383">
    <property type="entry name" value="PLP-dependent transferases"/>
    <property type="match status" value="1"/>
</dbReference>
<protein>
    <submittedName>
        <fullName evidence="7">Tryptophanase</fullName>
    </submittedName>
</protein>
<evidence type="ECO:0000256" key="1">
    <source>
        <dbReference type="ARBA" id="ARBA00001933"/>
    </source>
</evidence>
<evidence type="ECO:0000259" key="6">
    <source>
        <dbReference type="Pfam" id="PF01212"/>
    </source>
</evidence>
<evidence type="ECO:0000256" key="4">
    <source>
        <dbReference type="ARBA" id="ARBA00022898"/>
    </source>
</evidence>
<evidence type="ECO:0000256" key="5">
    <source>
        <dbReference type="ARBA" id="ARBA00023239"/>
    </source>
</evidence>
<keyword evidence="8" id="KW-1185">Reference proteome</keyword>
<comment type="subunit">
    <text evidence="3">Homotetramer.</text>
</comment>
<sequence length="462" mass="51278">MRTIIEPFRIKMTEALPVTTRAQREASLASAHNNVFLLDAEDITIDLLTDSGTGAMSARQWAALMQGDESYAGSVSWRRFESTVREITGFKHIFPTHQGRAAERILAATRLKPGDIVPNNSHFDTTRANIEYVGAQAVDLLTPEGQDIYSDARFKGNMDVGKLERLIETKGAKAIPFCMITVTNNAGGGQPVSMENIRSVKKTLGKYNIPLVIDACRYAENSYFIKENEPGFADRSLMEIAQEMFSLADGATMSAKKDGLANIGGFLACHDDEWAEDFRNMLILTEGFPTYGGLAGRDLEAVAVGLKEALELEYQRYRHATVDYMASRLIERDIPIVRPAGGHAVFIDAADFCPHLKPSDFPGIGLVNALYLEGGIRAVELGSVMFGRVLPGTKEEIAAPRELVRLAFPRRVYTQSHFDYVIEVLDLVWRQRGAIPPYRITKQAPFLRHFTAHFVRGDVEPC</sequence>
<organism evidence="7 8">
    <name type="scientific">Methylocapsa polymorpha</name>
    <dbReference type="NCBI Taxonomy" id="3080828"/>
    <lineage>
        <taxon>Bacteria</taxon>
        <taxon>Pseudomonadati</taxon>
        <taxon>Pseudomonadota</taxon>
        <taxon>Alphaproteobacteria</taxon>
        <taxon>Hyphomicrobiales</taxon>
        <taxon>Beijerinckiaceae</taxon>
        <taxon>Methylocapsa</taxon>
    </lineage>
</organism>
<evidence type="ECO:0000256" key="3">
    <source>
        <dbReference type="ARBA" id="ARBA00011881"/>
    </source>
</evidence>
<keyword evidence="5" id="KW-0456">Lyase</keyword>
<dbReference type="InterPro" id="IPR011166">
    <property type="entry name" value="Beta-eliminating_lyase"/>
</dbReference>
<evidence type="ECO:0000313" key="8">
    <source>
        <dbReference type="Proteomes" id="UP001626536"/>
    </source>
</evidence>
<dbReference type="Proteomes" id="UP001626536">
    <property type="component" value="Chromosome"/>
</dbReference>
<gene>
    <name evidence="7" type="ORF">RZS28_07365</name>
</gene>
<name>A0ABZ0HW11_9HYPH</name>
<dbReference type="RefSeq" id="WP_407340678.1">
    <property type="nucleotide sequence ID" value="NZ_CP136862.1"/>
</dbReference>
<reference evidence="7 8" key="1">
    <citation type="submission" date="2023-10" db="EMBL/GenBank/DDBJ databases">
        <title>Novel methanotroph of the genus Methylocapsa from a subarctic wetland.</title>
        <authorList>
            <person name="Belova S.E."/>
            <person name="Oshkin I.Y."/>
            <person name="Miroshnikov K."/>
            <person name="Dedysh S.N."/>
        </authorList>
    </citation>
    <scope>NUCLEOTIDE SEQUENCE [LARGE SCALE GENOMIC DNA]</scope>
    <source>
        <strain evidence="7 8">RX1</strain>
    </source>
</reference>
<dbReference type="NCBIfam" id="NF009709">
    <property type="entry name" value="PRK13238.1"/>
    <property type="match status" value="1"/>
</dbReference>
<evidence type="ECO:0000256" key="2">
    <source>
        <dbReference type="ARBA" id="ARBA00009721"/>
    </source>
</evidence>
<accession>A0ABZ0HW11</accession>
<dbReference type="Pfam" id="PF01212">
    <property type="entry name" value="Beta_elim_lyase"/>
    <property type="match status" value="1"/>
</dbReference>
<dbReference type="InterPro" id="IPR015421">
    <property type="entry name" value="PyrdxlP-dep_Trfase_major"/>
</dbReference>
<dbReference type="PIRSF" id="PIRSF001386">
    <property type="entry name" value="Trpase"/>
    <property type="match status" value="1"/>
</dbReference>
<dbReference type="InterPro" id="IPR015424">
    <property type="entry name" value="PyrdxlP-dep_Trfase"/>
</dbReference>